<dbReference type="PROSITE" id="PS50110">
    <property type="entry name" value="RESPONSE_REGULATORY"/>
    <property type="match status" value="1"/>
</dbReference>
<dbReference type="Pfam" id="PF00072">
    <property type="entry name" value="Response_reg"/>
    <property type="match status" value="1"/>
</dbReference>
<dbReference type="EMBL" id="AP009384">
    <property type="protein sequence ID" value="BAF86614.1"/>
    <property type="molecule type" value="Genomic_DNA"/>
</dbReference>
<dbReference type="STRING" id="438753.AZC_0616"/>
<evidence type="ECO:0000256" key="1">
    <source>
        <dbReference type="PROSITE-ProRule" id="PRU00169"/>
    </source>
</evidence>
<proteinExistence type="predicted"/>
<protein>
    <submittedName>
        <fullName evidence="3">DNA-binding response regulator</fullName>
    </submittedName>
</protein>
<organism evidence="3 4">
    <name type="scientific">Azorhizobium caulinodans (strain ATCC 43989 / DSM 5975 / JCM 20966 / LMG 6465 / NBRC 14845 / NCIMB 13405 / ORS 571)</name>
    <dbReference type="NCBI Taxonomy" id="438753"/>
    <lineage>
        <taxon>Bacteria</taxon>
        <taxon>Pseudomonadati</taxon>
        <taxon>Pseudomonadota</taxon>
        <taxon>Alphaproteobacteria</taxon>
        <taxon>Hyphomicrobiales</taxon>
        <taxon>Xanthobacteraceae</taxon>
        <taxon>Azorhizobium</taxon>
    </lineage>
</organism>
<feature type="modified residue" description="4-aspartylphosphate" evidence="1">
    <location>
        <position position="55"/>
    </location>
</feature>
<dbReference type="AlphaFoldDB" id="A8IPF7"/>
<dbReference type="RefSeq" id="WP_012169147.1">
    <property type="nucleotide sequence ID" value="NC_009937.1"/>
</dbReference>
<name>A8IPF7_AZOC5</name>
<dbReference type="KEGG" id="azc:AZC_0616"/>
<reference evidence="3 4" key="6">
    <citation type="journal article" date="2011" name="Appl. Environ. Microbiol.">
        <title>Involvement of the azorhizobial chromosome partition gene (parA) in the onset of bacteroid differentiation during Sesbania rostrata stem nodule development.</title>
        <authorList>
            <person name="Liu CT."/>
            <person name="Lee KB."/>
            <person name="Wang YS."/>
            <person name="Peng MH."/>
            <person name="Lee KT."/>
            <person name="Suzuki S."/>
            <person name="Suzuki T."/>
            <person name="Oyaizu H."/>
        </authorList>
    </citation>
    <scope>NUCLEOTIDE SEQUENCE [LARGE SCALE GENOMIC DNA]</scope>
    <source>
        <strain evidence="4">ATCC 43989 / DSM 5975 / JCM 20966 / LMG 6465 / NBRC 14845 / NCIMB 13405 / ORS 571</strain>
    </source>
</reference>
<reference evidence="3 4" key="3">
    <citation type="journal article" date="2008" name="BMC Genomics">
        <title>The genome of the versatile nitrogen fixer Azorhizobium caulinodans ORS571.</title>
        <authorList>
            <person name="Lee KB."/>
            <person name="Backer P.D."/>
            <person name="Aono T."/>
            <person name="Liu CT."/>
            <person name="Suzuki S."/>
            <person name="Suzuki T."/>
            <person name="Kaneko T."/>
            <person name="Yamada M."/>
            <person name="Tabata S."/>
            <person name="Kupfer D.M."/>
            <person name="Najar F.Z."/>
            <person name="Wiley G.B."/>
            <person name="Roe B."/>
            <person name="Binnewies T.T."/>
            <person name="Ussery D.W."/>
            <person name="D'Haeze W."/>
            <person name="Herder J.D."/>
            <person name="Gevers D."/>
            <person name="Vereecke D."/>
            <person name="Holsters M."/>
            <person name="Oyaizu H."/>
        </authorList>
    </citation>
    <scope>NUCLEOTIDE SEQUENCE [LARGE SCALE GENOMIC DNA]</scope>
    <source>
        <strain evidence="4">ATCC 43989 / DSM 5975 / JCM 20966 / LMG 6465 / NBRC 14845 / NCIMB 13405 / ORS 571</strain>
    </source>
</reference>
<reference evidence="3 4" key="4">
    <citation type="journal article" date="2009" name="Appl. Environ. Microbiol.">
        <title>Comparative genome-wide transcriptional profiling of Azorhizobium caulinodans ORS571 grown under free-living and symbiotic conditions.</title>
        <authorList>
            <person name="Tsukada S."/>
            <person name="Aono T."/>
            <person name="Akiba N."/>
            <person name="Lee KB."/>
            <person name="Liu CT."/>
            <person name="Toyazaki H."/>
            <person name="Oyaizu H."/>
        </authorList>
    </citation>
    <scope>NUCLEOTIDE SEQUENCE [LARGE SCALE GENOMIC DNA]</scope>
    <source>
        <strain evidence="4">ATCC 43989 / DSM 5975 / JCM 20966 / LMG 6465 / NBRC 14845 / NCIMB 13405 / ORS 571</strain>
    </source>
</reference>
<keyword evidence="4" id="KW-1185">Reference proteome</keyword>
<feature type="domain" description="Response regulatory" evidence="2">
    <location>
        <begin position="5"/>
        <end position="121"/>
    </location>
</feature>
<dbReference type="GO" id="GO:0003677">
    <property type="term" value="F:DNA binding"/>
    <property type="evidence" value="ECO:0007669"/>
    <property type="project" value="UniProtKB-KW"/>
</dbReference>
<keyword evidence="1" id="KW-0597">Phosphoprotein</keyword>
<reference evidence="4" key="2">
    <citation type="submission" date="2007-04" db="EMBL/GenBank/DDBJ databases">
        <title>Complete genome sequence of the nitrogen-fixing bacterium Azorhizobium caulinodans ORS571.</title>
        <authorList>
            <person name="Lee K.B."/>
            <person name="Backer P.D."/>
            <person name="Aono T."/>
            <person name="Liu C.T."/>
            <person name="Suzuki S."/>
            <person name="Suzuki T."/>
            <person name="Kaneko T."/>
            <person name="Yamada M."/>
            <person name="Tabata S."/>
            <person name="Kupfer D.M."/>
            <person name="Najar F.Z."/>
            <person name="Wiley G.B."/>
            <person name="Roe B."/>
            <person name="Binnewies T."/>
            <person name="Ussery D."/>
            <person name="Vereecke D."/>
            <person name="Gevers D."/>
            <person name="Holsters M."/>
            <person name="Oyaizu H."/>
        </authorList>
    </citation>
    <scope>NUCLEOTIDE SEQUENCE [LARGE SCALE GENOMIC DNA]</scope>
    <source>
        <strain evidence="4">ATCC 43989 / DSM 5975 / JCM 20966 / LMG 6465 / NBRC 14845 / NCIMB 13405 / ORS 571</strain>
    </source>
</reference>
<evidence type="ECO:0000313" key="3">
    <source>
        <dbReference type="EMBL" id="BAF86614.1"/>
    </source>
</evidence>
<evidence type="ECO:0000313" key="4">
    <source>
        <dbReference type="Proteomes" id="UP000000270"/>
    </source>
</evidence>
<dbReference type="InterPro" id="IPR011006">
    <property type="entry name" value="CheY-like_superfamily"/>
</dbReference>
<sequence>MPGYSILICDDEQELAEELGEFFSSLGWNVRVCLTAPAARAALHDGFVPNCLLTDLRIADHDGAELVSHVRGLPKELQPKVVAIITGHVVSETEAADFKADFLFVKPVDPVVVMEGIERLLAG</sequence>
<dbReference type="Proteomes" id="UP000000270">
    <property type="component" value="Chromosome"/>
</dbReference>
<dbReference type="GO" id="GO:0000160">
    <property type="term" value="P:phosphorelay signal transduction system"/>
    <property type="evidence" value="ECO:0007669"/>
    <property type="project" value="InterPro"/>
</dbReference>
<dbReference type="HOGENOM" id="CLU_2010565_0_0_5"/>
<reference evidence="3 4" key="1">
    <citation type="journal article" date="2007" name="Appl. Environ. Microbiol.">
        <title>Rhizobial factors required for stem nodule maturation and maintenance in Sesbania rostrata-Azorhizobium caulinodans ORS571 symbiosis.</title>
        <authorList>
            <person name="Suzuki S."/>
            <person name="Aono T."/>
            <person name="Lee KB."/>
            <person name="Suzuki T."/>
            <person name="Liu CT."/>
            <person name="Miwa H."/>
            <person name="Wakao S."/>
            <person name="Iki T."/>
            <person name="Oyaizu H."/>
        </authorList>
    </citation>
    <scope>NUCLEOTIDE SEQUENCE [LARGE SCALE GENOMIC DNA]</scope>
    <source>
        <strain evidence="4">ATCC 43989 / DSM 5975 / JCM 20966 / LMG 6465 / NBRC 14845 / NCIMB 13405 / ORS 571</strain>
    </source>
</reference>
<dbReference type="InterPro" id="IPR001789">
    <property type="entry name" value="Sig_transdc_resp-reg_receiver"/>
</dbReference>
<evidence type="ECO:0000259" key="2">
    <source>
        <dbReference type="PROSITE" id="PS50110"/>
    </source>
</evidence>
<dbReference type="SMART" id="SM00448">
    <property type="entry name" value="REC"/>
    <property type="match status" value="1"/>
</dbReference>
<reference evidence="3 4" key="5">
    <citation type="journal article" date="2010" name="Appl. Environ. Microbiol.">
        <title>phrR-like gene praR of Azorhizobium caulinodans ORS571 is essential for symbiosis with Sesbania rostrata and is involved in expression of reb genes.</title>
        <authorList>
            <person name="Akiba N."/>
            <person name="Aono T."/>
            <person name="Toyazaki H."/>
            <person name="Sato S."/>
            <person name="Oyaizu H."/>
        </authorList>
    </citation>
    <scope>NUCLEOTIDE SEQUENCE [LARGE SCALE GENOMIC DNA]</scope>
    <source>
        <strain evidence="4">ATCC 43989 / DSM 5975 / JCM 20966 / LMG 6465 / NBRC 14845 / NCIMB 13405 / ORS 571</strain>
    </source>
</reference>
<dbReference type="SUPFAM" id="SSF52172">
    <property type="entry name" value="CheY-like"/>
    <property type="match status" value="1"/>
</dbReference>
<keyword evidence="3" id="KW-0238">DNA-binding</keyword>
<dbReference type="eggNOG" id="COG0784">
    <property type="taxonomic scope" value="Bacteria"/>
</dbReference>
<gene>
    <name evidence="3" type="ordered locus">AZC_0616</name>
</gene>
<accession>A8IPF7</accession>
<dbReference type="Gene3D" id="3.40.50.2300">
    <property type="match status" value="1"/>
</dbReference>